<sequence>MKNHTFNRVSIIPVLMMVFIFASNVFGQERGSASYRDGYGSVGAMGQDPDDLMKYGRDMMRYGFHEMGMPGGTNKYPGYYNNLSDATRNKLIAEQESFIKATEDLRQTVYEKELYLKAELVKKAPDTAIALSLQKNISEVRGEFEQQMIEHIIRMKKINQEAERK</sequence>
<dbReference type="KEGG" id="dov:DSCO28_37200"/>
<dbReference type="EMBL" id="AP021876">
    <property type="protein sequence ID" value="BBO83154.1"/>
    <property type="molecule type" value="Genomic_DNA"/>
</dbReference>
<dbReference type="AlphaFoldDB" id="A0A5K7ZSI3"/>
<name>A0A5K7ZSI3_9BACT</name>
<proteinExistence type="predicted"/>
<accession>A0A5K7ZSI3</accession>
<evidence type="ECO:0008006" key="4">
    <source>
        <dbReference type="Google" id="ProtNLM"/>
    </source>
</evidence>
<evidence type="ECO:0000256" key="1">
    <source>
        <dbReference type="SAM" id="Phobius"/>
    </source>
</evidence>
<dbReference type="Gene3D" id="1.20.120.1490">
    <property type="match status" value="1"/>
</dbReference>
<dbReference type="InterPro" id="IPR025961">
    <property type="entry name" value="Metal_resist"/>
</dbReference>
<reference evidence="2 3" key="1">
    <citation type="submission" date="2019-11" db="EMBL/GenBank/DDBJ databases">
        <title>Comparative genomics of hydrocarbon-degrading Desulfosarcina strains.</title>
        <authorList>
            <person name="Watanabe M."/>
            <person name="Kojima H."/>
            <person name="Fukui M."/>
        </authorList>
    </citation>
    <scope>NUCLEOTIDE SEQUENCE [LARGE SCALE GENOMIC DNA]</scope>
    <source>
        <strain evidence="2 3">28bB2T</strain>
    </source>
</reference>
<keyword evidence="1" id="KW-0812">Transmembrane</keyword>
<evidence type="ECO:0000313" key="3">
    <source>
        <dbReference type="Proteomes" id="UP000425960"/>
    </source>
</evidence>
<evidence type="ECO:0000313" key="2">
    <source>
        <dbReference type="EMBL" id="BBO83154.1"/>
    </source>
</evidence>
<feature type="transmembrane region" description="Helical" evidence="1">
    <location>
        <begin position="6"/>
        <end position="26"/>
    </location>
</feature>
<protein>
    <recommendedName>
        <fullName evidence="4">Periplasmic heavy metal sensor</fullName>
    </recommendedName>
</protein>
<gene>
    <name evidence="2" type="ORF">DSCO28_37200</name>
</gene>
<organism evidence="2 3">
    <name type="scientific">Desulfosarcina ovata subsp. sediminis</name>
    <dbReference type="NCBI Taxonomy" id="885957"/>
    <lineage>
        <taxon>Bacteria</taxon>
        <taxon>Pseudomonadati</taxon>
        <taxon>Thermodesulfobacteriota</taxon>
        <taxon>Desulfobacteria</taxon>
        <taxon>Desulfobacterales</taxon>
        <taxon>Desulfosarcinaceae</taxon>
        <taxon>Desulfosarcina</taxon>
    </lineage>
</organism>
<keyword evidence="1" id="KW-1133">Transmembrane helix</keyword>
<dbReference type="Pfam" id="PF13801">
    <property type="entry name" value="Metal_resist"/>
    <property type="match status" value="1"/>
</dbReference>
<keyword evidence="1" id="KW-0472">Membrane</keyword>
<dbReference type="Proteomes" id="UP000425960">
    <property type="component" value="Chromosome"/>
</dbReference>